<organism evidence="3 4">
    <name type="scientific">Drosophila erecta</name>
    <name type="common">Fruit fly</name>
    <dbReference type="NCBI Taxonomy" id="7220"/>
    <lineage>
        <taxon>Eukaryota</taxon>
        <taxon>Metazoa</taxon>
        <taxon>Ecdysozoa</taxon>
        <taxon>Arthropoda</taxon>
        <taxon>Hexapoda</taxon>
        <taxon>Insecta</taxon>
        <taxon>Pterygota</taxon>
        <taxon>Neoptera</taxon>
        <taxon>Endopterygota</taxon>
        <taxon>Diptera</taxon>
        <taxon>Brachycera</taxon>
        <taxon>Muscomorpha</taxon>
        <taxon>Ephydroidea</taxon>
        <taxon>Drosophilidae</taxon>
        <taxon>Drosophila</taxon>
        <taxon>Sophophora</taxon>
    </lineage>
</organism>
<protein>
    <submittedName>
        <fullName evidence="3">Uncharacterized protein</fullName>
    </submittedName>
</protein>
<evidence type="ECO:0000256" key="1">
    <source>
        <dbReference type="SAM" id="MobiDB-lite"/>
    </source>
</evidence>
<dbReference type="AlphaFoldDB" id="B3N7F0"/>
<sequence length="252" mass="28131">MNLNNGRWGPRNGRAAGGPDPAEGPEVLVINERELRAFIFRVYSSSVVLCLLSAIPWIILSALGVKVSKDIPVPSFVWLILAFIIVTVLSCIRQTPALTLLCWGLVLGYLIFFTLFGAYFMHLIPVWVLLVSILVAGFLLALLHFYGAKGPEVLLPSIICTCCILLLLFITMFVLVILFAVIKDLRYLLALSIVLVIMILLMAPFQARFICGRLQQVPYGETADCACGIYMHFTFLVSCLLVFAYYYRKVND</sequence>
<gene>
    <name evidence="3" type="primary">Dere\GG25308</name>
    <name evidence="3" type="synonym">dere_GLEANR_9953</name>
    <name evidence="3" type="synonym">GG25308</name>
    <name evidence="3" type="ORF">Dere_GG25308</name>
</gene>
<dbReference type="PhylomeDB" id="B3N7F0"/>
<name>B3N7F0_DROER</name>
<keyword evidence="4" id="KW-1185">Reference proteome</keyword>
<feature type="transmembrane region" description="Helical" evidence="2">
    <location>
        <begin position="226"/>
        <end position="247"/>
    </location>
</feature>
<keyword evidence="2" id="KW-1133">Transmembrane helix</keyword>
<reference evidence="3 4" key="1">
    <citation type="journal article" date="2007" name="Nature">
        <title>Evolution of genes and genomes on the Drosophila phylogeny.</title>
        <authorList>
            <consortium name="Drosophila 12 Genomes Consortium"/>
            <person name="Clark A.G."/>
            <person name="Eisen M.B."/>
            <person name="Smith D.R."/>
            <person name="Bergman C.M."/>
            <person name="Oliver B."/>
            <person name="Markow T.A."/>
            <person name="Kaufman T.C."/>
            <person name="Kellis M."/>
            <person name="Gelbart W."/>
            <person name="Iyer V.N."/>
            <person name="Pollard D.A."/>
            <person name="Sackton T.B."/>
            <person name="Larracuente A.M."/>
            <person name="Singh N.D."/>
            <person name="Abad J.P."/>
            <person name="Abt D.N."/>
            <person name="Adryan B."/>
            <person name="Aguade M."/>
            <person name="Akashi H."/>
            <person name="Anderson W.W."/>
            <person name="Aquadro C.F."/>
            <person name="Ardell D.H."/>
            <person name="Arguello R."/>
            <person name="Artieri C.G."/>
            <person name="Barbash D.A."/>
            <person name="Barker D."/>
            <person name="Barsanti P."/>
            <person name="Batterham P."/>
            <person name="Batzoglou S."/>
            <person name="Begun D."/>
            <person name="Bhutkar A."/>
            <person name="Blanco E."/>
            <person name="Bosak S.A."/>
            <person name="Bradley R.K."/>
            <person name="Brand A.D."/>
            <person name="Brent M.R."/>
            <person name="Brooks A.N."/>
            <person name="Brown R.H."/>
            <person name="Butlin R.K."/>
            <person name="Caggese C."/>
            <person name="Calvi B.R."/>
            <person name="Bernardo de Carvalho A."/>
            <person name="Caspi A."/>
            <person name="Castrezana S."/>
            <person name="Celniker S.E."/>
            <person name="Chang J.L."/>
            <person name="Chapple C."/>
            <person name="Chatterji S."/>
            <person name="Chinwalla A."/>
            <person name="Civetta A."/>
            <person name="Clifton S.W."/>
            <person name="Comeron J.M."/>
            <person name="Costello J.C."/>
            <person name="Coyne J.A."/>
            <person name="Daub J."/>
            <person name="David R.G."/>
            <person name="Delcher A.L."/>
            <person name="Delehaunty K."/>
            <person name="Do C.B."/>
            <person name="Ebling H."/>
            <person name="Edwards K."/>
            <person name="Eickbush T."/>
            <person name="Evans J.D."/>
            <person name="Filipski A."/>
            <person name="Findeiss S."/>
            <person name="Freyhult E."/>
            <person name="Fulton L."/>
            <person name="Fulton R."/>
            <person name="Garcia A.C."/>
            <person name="Gardiner A."/>
            <person name="Garfield D.A."/>
            <person name="Garvin B.E."/>
            <person name="Gibson G."/>
            <person name="Gilbert D."/>
            <person name="Gnerre S."/>
            <person name="Godfrey J."/>
            <person name="Good R."/>
            <person name="Gotea V."/>
            <person name="Gravely B."/>
            <person name="Greenberg A.J."/>
            <person name="Griffiths-Jones S."/>
            <person name="Gross S."/>
            <person name="Guigo R."/>
            <person name="Gustafson E.A."/>
            <person name="Haerty W."/>
            <person name="Hahn M.W."/>
            <person name="Halligan D.L."/>
            <person name="Halpern A.L."/>
            <person name="Halter G.M."/>
            <person name="Han M.V."/>
            <person name="Heger A."/>
            <person name="Hillier L."/>
            <person name="Hinrichs A.S."/>
            <person name="Holmes I."/>
            <person name="Hoskins R.A."/>
            <person name="Hubisz M.J."/>
            <person name="Hultmark D."/>
            <person name="Huntley M.A."/>
            <person name="Jaffe D.B."/>
            <person name="Jagadeeshan S."/>
            <person name="Jeck W.R."/>
            <person name="Johnson J."/>
            <person name="Jones C.D."/>
            <person name="Jordan W.C."/>
            <person name="Karpen G.H."/>
            <person name="Kataoka E."/>
            <person name="Keightley P.D."/>
            <person name="Kheradpour P."/>
            <person name="Kirkness E.F."/>
            <person name="Koerich L.B."/>
            <person name="Kristiansen K."/>
            <person name="Kudrna D."/>
            <person name="Kulathinal R.J."/>
            <person name="Kumar S."/>
            <person name="Kwok R."/>
            <person name="Lander E."/>
            <person name="Langley C.H."/>
            <person name="Lapoint R."/>
            <person name="Lazzaro B.P."/>
            <person name="Lee S.J."/>
            <person name="Levesque L."/>
            <person name="Li R."/>
            <person name="Lin C.F."/>
            <person name="Lin M.F."/>
            <person name="Lindblad-Toh K."/>
            <person name="Llopart A."/>
            <person name="Long M."/>
            <person name="Low L."/>
            <person name="Lozovsky E."/>
            <person name="Lu J."/>
            <person name="Luo M."/>
            <person name="Machado C.A."/>
            <person name="Makalowski W."/>
            <person name="Marzo M."/>
            <person name="Matsuda M."/>
            <person name="Matzkin L."/>
            <person name="McAllister B."/>
            <person name="McBride C.S."/>
            <person name="McKernan B."/>
            <person name="McKernan K."/>
            <person name="Mendez-Lago M."/>
            <person name="Minx P."/>
            <person name="Mollenhauer M.U."/>
            <person name="Montooth K."/>
            <person name="Mount S.M."/>
            <person name="Mu X."/>
            <person name="Myers E."/>
            <person name="Negre B."/>
            <person name="Newfeld S."/>
            <person name="Nielsen R."/>
            <person name="Noor M.A."/>
            <person name="O'Grady P."/>
            <person name="Pachter L."/>
            <person name="Papaceit M."/>
            <person name="Parisi M.J."/>
            <person name="Parisi M."/>
            <person name="Parts L."/>
            <person name="Pedersen J.S."/>
            <person name="Pesole G."/>
            <person name="Phillippy A.M."/>
            <person name="Ponting C.P."/>
            <person name="Pop M."/>
            <person name="Porcelli D."/>
            <person name="Powell J.R."/>
            <person name="Prohaska S."/>
            <person name="Pruitt K."/>
            <person name="Puig M."/>
            <person name="Quesneville H."/>
            <person name="Ram K.R."/>
            <person name="Rand D."/>
            <person name="Rasmussen M.D."/>
            <person name="Reed L.K."/>
            <person name="Reenan R."/>
            <person name="Reily A."/>
            <person name="Remington K.A."/>
            <person name="Rieger T.T."/>
            <person name="Ritchie M.G."/>
            <person name="Robin C."/>
            <person name="Rogers Y.H."/>
            <person name="Rohde C."/>
            <person name="Rozas J."/>
            <person name="Rubenfield M.J."/>
            <person name="Ruiz A."/>
            <person name="Russo S."/>
            <person name="Salzberg S.L."/>
            <person name="Sanchez-Gracia A."/>
            <person name="Saranga D.J."/>
            <person name="Sato H."/>
            <person name="Schaeffer S.W."/>
            <person name="Schatz M.C."/>
            <person name="Schlenke T."/>
            <person name="Schwartz R."/>
            <person name="Segarra C."/>
            <person name="Singh R.S."/>
            <person name="Sirot L."/>
            <person name="Sirota M."/>
            <person name="Sisneros N.B."/>
            <person name="Smith C.D."/>
            <person name="Smith T.F."/>
            <person name="Spieth J."/>
            <person name="Stage D.E."/>
            <person name="Stark A."/>
            <person name="Stephan W."/>
            <person name="Strausberg R.L."/>
            <person name="Strempel S."/>
            <person name="Sturgill D."/>
            <person name="Sutton G."/>
            <person name="Sutton G.G."/>
            <person name="Tao W."/>
            <person name="Teichmann S."/>
            <person name="Tobari Y.N."/>
            <person name="Tomimura Y."/>
            <person name="Tsolas J.M."/>
            <person name="Valente V.L."/>
            <person name="Venter E."/>
            <person name="Venter J.C."/>
            <person name="Vicario S."/>
            <person name="Vieira F.G."/>
            <person name="Vilella A.J."/>
            <person name="Villasante A."/>
            <person name="Walenz B."/>
            <person name="Wang J."/>
            <person name="Wasserman M."/>
            <person name="Watts T."/>
            <person name="Wilson D."/>
            <person name="Wilson R.K."/>
            <person name="Wing R.A."/>
            <person name="Wolfner M.F."/>
            <person name="Wong A."/>
            <person name="Wong G.K."/>
            <person name="Wu C.I."/>
            <person name="Wu G."/>
            <person name="Yamamoto D."/>
            <person name="Yang H.P."/>
            <person name="Yang S.P."/>
            <person name="Yorke J.A."/>
            <person name="Yoshida K."/>
            <person name="Zdobnov E."/>
            <person name="Zhang P."/>
            <person name="Zhang Y."/>
            <person name="Zimin A.V."/>
            <person name="Baldwin J."/>
            <person name="Abdouelleil A."/>
            <person name="Abdulkadir J."/>
            <person name="Abebe A."/>
            <person name="Abera B."/>
            <person name="Abreu J."/>
            <person name="Acer S.C."/>
            <person name="Aftuck L."/>
            <person name="Alexander A."/>
            <person name="An P."/>
            <person name="Anderson E."/>
            <person name="Anderson S."/>
            <person name="Arachi H."/>
            <person name="Azer M."/>
            <person name="Bachantsang P."/>
            <person name="Barry A."/>
            <person name="Bayul T."/>
            <person name="Berlin A."/>
            <person name="Bessette D."/>
            <person name="Bloom T."/>
            <person name="Blye J."/>
            <person name="Boguslavskiy L."/>
            <person name="Bonnet C."/>
            <person name="Boukhgalter B."/>
            <person name="Bourzgui I."/>
            <person name="Brown A."/>
            <person name="Cahill P."/>
            <person name="Channer S."/>
            <person name="Cheshatsang Y."/>
            <person name="Chuda L."/>
            <person name="Citroen M."/>
            <person name="Collymore A."/>
            <person name="Cooke P."/>
            <person name="Costello M."/>
            <person name="D'Aco K."/>
            <person name="Daza R."/>
            <person name="De Haan G."/>
            <person name="DeGray S."/>
            <person name="DeMaso C."/>
            <person name="Dhargay N."/>
            <person name="Dooley K."/>
            <person name="Dooley E."/>
            <person name="Doricent M."/>
            <person name="Dorje P."/>
            <person name="Dorjee K."/>
            <person name="Dupes A."/>
            <person name="Elong R."/>
            <person name="Falk J."/>
            <person name="Farina A."/>
            <person name="Faro S."/>
            <person name="Ferguson D."/>
            <person name="Fisher S."/>
            <person name="Foley C.D."/>
            <person name="Franke A."/>
            <person name="Friedrich D."/>
            <person name="Gadbois L."/>
            <person name="Gearin G."/>
            <person name="Gearin C.R."/>
            <person name="Giannoukos G."/>
            <person name="Goode T."/>
            <person name="Graham J."/>
            <person name="Grandbois E."/>
            <person name="Grewal S."/>
            <person name="Gyaltsen K."/>
            <person name="Hafez N."/>
            <person name="Hagos B."/>
            <person name="Hall J."/>
            <person name="Henson C."/>
            <person name="Hollinger A."/>
            <person name="Honan T."/>
            <person name="Huard M.D."/>
            <person name="Hughes L."/>
            <person name="Hurhula B."/>
            <person name="Husby M.E."/>
            <person name="Kamat A."/>
            <person name="Kanga B."/>
            <person name="Kashin S."/>
            <person name="Khazanovich D."/>
            <person name="Kisner P."/>
            <person name="Lance K."/>
            <person name="Lara M."/>
            <person name="Lee W."/>
            <person name="Lennon N."/>
            <person name="Letendre F."/>
            <person name="LeVine R."/>
            <person name="Lipovsky A."/>
            <person name="Liu X."/>
            <person name="Liu J."/>
            <person name="Liu S."/>
            <person name="Lokyitsang T."/>
            <person name="Lokyitsang Y."/>
            <person name="Lubonja R."/>
            <person name="Lui A."/>
            <person name="MacDonald P."/>
            <person name="Magnisalis V."/>
            <person name="Maru K."/>
            <person name="Matthews C."/>
            <person name="McCusker W."/>
            <person name="McDonough S."/>
            <person name="Mehta T."/>
            <person name="Meldrim J."/>
            <person name="Meneus L."/>
            <person name="Mihai O."/>
            <person name="Mihalev A."/>
            <person name="Mihova T."/>
            <person name="Mittelman R."/>
            <person name="Mlenga V."/>
            <person name="Montmayeur A."/>
            <person name="Mulrain L."/>
            <person name="Navidi A."/>
            <person name="Naylor J."/>
            <person name="Negash T."/>
            <person name="Nguyen T."/>
            <person name="Nguyen N."/>
            <person name="Nicol R."/>
            <person name="Norbu C."/>
            <person name="Norbu N."/>
            <person name="Novod N."/>
            <person name="O'Neill B."/>
            <person name="Osman S."/>
            <person name="Markiewicz E."/>
            <person name="Oyono O.L."/>
            <person name="Patti C."/>
            <person name="Phunkhang P."/>
            <person name="Pierre F."/>
            <person name="Priest M."/>
            <person name="Raghuraman S."/>
            <person name="Rege F."/>
            <person name="Reyes R."/>
            <person name="Rise C."/>
            <person name="Rogov P."/>
            <person name="Ross K."/>
            <person name="Ryan E."/>
            <person name="Settipalli S."/>
            <person name="Shea T."/>
            <person name="Sherpa N."/>
            <person name="Shi L."/>
            <person name="Shih D."/>
            <person name="Sparrow T."/>
            <person name="Spaulding J."/>
            <person name="Stalker J."/>
            <person name="Stange-Thomann N."/>
            <person name="Stavropoulos S."/>
            <person name="Stone C."/>
            <person name="Strader C."/>
            <person name="Tesfaye S."/>
            <person name="Thomson T."/>
            <person name="Thoulutsang Y."/>
            <person name="Thoulutsang D."/>
            <person name="Topham K."/>
            <person name="Topping I."/>
            <person name="Tsamla T."/>
            <person name="Vassiliev H."/>
            <person name="Vo A."/>
            <person name="Wangchuk T."/>
            <person name="Wangdi T."/>
            <person name="Weiand M."/>
            <person name="Wilkinson J."/>
            <person name="Wilson A."/>
            <person name="Yadav S."/>
            <person name="Young G."/>
            <person name="Yu Q."/>
            <person name="Zembek L."/>
            <person name="Zhong D."/>
            <person name="Zimmer A."/>
            <person name="Zwirko Z."/>
            <person name="Jaffe D.B."/>
            <person name="Alvarez P."/>
            <person name="Brockman W."/>
            <person name="Butler J."/>
            <person name="Chin C."/>
            <person name="Gnerre S."/>
            <person name="Grabherr M."/>
            <person name="Kleber M."/>
            <person name="Mauceli E."/>
            <person name="MacCallum I."/>
        </authorList>
    </citation>
    <scope>NUCLEOTIDE SEQUENCE [LARGE SCALE GENOMIC DNA]</scope>
    <source>
        <strain evidence="3 4">TSC#14021-0224.01</strain>
    </source>
</reference>
<keyword evidence="2" id="KW-0812">Transmembrane</keyword>
<evidence type="ECO:0000313" key="3">
    <source>
        <dbReference type="EMBL" id="EDV58301.1"/>
    </source>
</evidence>
<evidence type="ECO:0000313" key="4">
    <source>
        <dbReference type="Proteomes" id="UP000008711"/>
    </source>
</evidence>
<feature type="transmembrane region" description="Helical" evidence="2">
    <location>
        <begin position="187"/>
        <end position="205"/>
    </location>
</feature>
<feature type="region of interest" description="Disordered" evidence="1">
    <location>
        <begin position="1"/>
        <end position="20"/>
    </location>
</feature>
<evidence type="ECO:0000256" key="2">
    <source>
        <dbReference type="SAM" id="Phobius"/>
    </source>
</evidence>
<dbReference type="KEGG" id="der:6542690"/>
<keyword evidence="2" id="KW-0472">Membrane</keyword>
<feature type="transmembrane region" description="Helical" evidence="2">
    <location>
        <begin position="71"/>
        <end position="91"/>
    </location>
</feature>
<dbReference type="HOGENOM" id="CLU_075396_0_0_1"/>
<proteinExistence type="predicted"/>
<accession>B3N7F0</accession>
<feature type="transmembrane region" description="Helical" evidence="2">
    <location>
        <begin position="98"/>
        <end position="120"/>
    </location>
</feature>
<dbReference type="OrthoDB" id="7869926at2759"/>
<feature type="transmembrane region" description="Helical" evidence="2">
    <location>
        <begin position="153"/>
        <end position="181"/>
    </location>
</feature>
<feature type="transmembrane region" description="Helical" evidence="2">
    <location>
        <begin position="126"/>
        <end position="146"/>
    </location>
</feature>
<dbReference type="EMBL" id="CH954177">
    <property type="protein sequence ID" value="EDV58301.1"/>
    <property type="molecule type" value="Genomic_DNA"/>
</dbReference>
<feature type="transmembrane region" description="Helical" evidence="2">
    <location>
        <begin position="38"/>
        <end position="59"/>
    </location>
</feature>
<dbReference type="Proteomes" id="UP000008711">
    <property type="component" value="Unassembled WGS sequence"/>
</dbReference>
<reference evidence="3 4" key="2">
    <citation type="journal article" date="2008" name="Bioinformatics">
        <title>Assembly reconciliation.</title>
        <authorList>
            <person name="Zimin A.V."/>
            <person name="Smith D.R."/>
            <person name="Sutton G."/>
            <person name="Yorke J.A."/>
        </authorList>
    </citation>
    <scope>NUCLEOTIDE SEQUENCE [LARGE SCALE GENOMIC DNA]</scope>
    <source>
        <strain evidence="3 4">TSC#14021-0224.01</strain>
    </source>
</reference>
<dbReference type="OMA" id="FQARFIC"/>